<feature type="coiled-coil region" evidence="4">
    <location>
        <begin position="123"/>
        <end position="168"/>
    </location>
</feature>
<keyword evidence="2" id="KW-0238">DNA-binding</keyword>
<name>A0AAU9WL57_9CNID</name>
<gene>
    <name evidence="7" type="ORF">PMEA_00007646</name>
</gene>
<feature type="compositionally biased region" description="Basic and acidic residues" evidence="5">
    <location>
        <begin position="87"/>
        <end position="108"/>
    </location>
</feature>
<evidence type="ECO:0000313" key="7">
    <source>
        <dbReference type="EMBL" id="CAH3117795.1"/>
    </source>
</evidence>
<dbReference type="InterPro" id="IPR000837">
    <property type="entry name" value="AP-1"/>
</dbReference>
<keyword evidence="1" id="KW-0805">Transcription regulation</keyword>
<keyword evidence="4" id="KW-0175">Coiled coil</keyword>
<dbReference type="PROSITE" id="PS00036">
    <property type="entry name" value="BZIP_BASIC"/>
    <property type="match status" value="1"/>
</dbReference>
<evidence type="ECO:0000313" key="8">
    <source>
        <dbReference type="Proteomes" id="UP001159428"/>
    </source>
</evidence>
<evidence type="ECO:0000256" key="5">
    <source>
        <dbReference type="SAM" id="MobiDB-lite"/>
    </source>
</evidence>
<dbReference type="Gene3D" id="1.20.5.170">
    <property type="match status" value="1"/>
</dbReference>
<evidence type="ECO:0000256" key="3">
    <source>
        <dbReference type="ARBA" id="ARBA00023163"/>
    </source>
</evidence>
<organism evidence="7 8">
    <name type="scientific">Pocillopora meandrina</name>
    <dbReference type="NCBI Taxonomy" id="46732"/>
    <lineage>
        <taxon>Eukaryota</taxon>
        <taxon>Metazoa</taxon>
        <taxon>Cnidaria</taxon>
        <taxon>Anthozoa</taxon>
        <taxon>Hexacorallia</taxon>
        <taxon>Scleractinia</taxon>
        <taxon>Astrocoeniina</taxon>
        <taxon>Pocilloporidae</taxon>
        <taxon>Pocillopora</taxon>
    </lineage>
</organism>
<dbReference type="SMART" id="SM00338">
    <property type="entry name" value="BRLZ"/>
    <property type="match status" value="1"/>
</dbReference>
<keyword evidence="8" id="KW-1185">Reference proteome</keyword>
<dbReference type="Proteomes" id="UP001159428">
    <property type="component" value="Unassembled WGS sequence"/>
</dbReference>
<evidence type="ECO:0000256" key="4">
    <source>
        <dbReference type="SAM" id="Coils"/>
    </source>
</evidence>
<proteinExistence type="predicted"/>
<evidence type="ECO:0000256" key="1">
    <source>
        <dbReference type="ARBA" id="ARBA00023015"/>
    </source>
</evidence>
<dbReference type="SUPFAM" id="SSF57959">
    <property type="entry name" value="Leucine zipper domain"/>
    <property type="match status" value="1"/>
</dbReference>
<accession>A0AAU9WL57</accession>
<keyword evidence="3" id="KW-0804">Transcription</keyword>
<dbReference type="InterPro" id="IPR004827">
    <property type="entry name" value="bZIP"/>
</dbReference>
<dbReference type="PRINTS" id="PR00042">
    <property type="entry name" value="LEUZIPPRFOS"/>
</dbReference>
<dbReference type="GO" id="GO:0005634">
    <property type="term" value="C:nucleus"/>
    <property type="evidence" value="ECO:0007669"/>
    <property type="project" value="TreeGrafter"/>
</dbReference>
<feature type="domain" description="BZIP" evidence="6">
    <location>
        <begin position="109"/>
        <end position="168"/>
    </location>
</feature>
<dbReference type="PANTHER" id="PTHR23351:SF24">
    <property type="entry name" value="ACTIVATING TRANSCRIPTION FACTOR 3-RELATED"/>
    <property type="match status" value="1"/>
</dbReference>
<evidence type="ECO:0000256" key="2">
    <source>
        <dbReference type="ARBA" id="ARBA00023125"/>
    </source>
</evidence>
<dbReference type="GO" id="GO:0000978">
    <property type="term" value="F:RNA polymerase II cis-regulatory region sequence-specific DNA binding"/>
    <property type="evidence" value="ECO:0007669"/>
    <property type="project" value="TreeGrafter"/>
</dbReference>
<dbReference type="PANTHER" id="PTHR23351">
    <property type="entry name" value="FOS TRANSCRIPTION FACTOR-RELATED"/>
    <property type="match status" value="1"/>
</dbReference>
<feature type="region of interest" description="Disordered" evidence="5">
    <location>
        <begin position="77"/>
        <end position="114"/>
    </location>
</feature>
<evidence type="ECO:0000259" key="6">
    <source>
        <dbReference type="PROSITE" id="PS50217"/>
    </source>
</evidence>
<dbReference type="EMBL" id="CALNXJ010000016">
    <property type="protein sequence ID" value="CAH3117795.1"/>
    <property type="molecule type" value="Genomic_DNA"/>
</dbReference>
<dbReference type="GO" id="GO:0000981">
    <property type="term" value="F:DNA-binding transcription factor activity, RNA polymerase II-specific"/>
    <property type="evidence" value="ECO:0007669"/>
    <property type="project" value="TreeGrafter"/>
</dbReference>
<protein>
    <recommendedName>
        <fullName evidence="6">BZIP domain-containing protein</fullName>
    </recommendedName>
</protein>
<comment type="caution">
    <text evidence="7">The sequence shown here is derived from an EMBL/GenBank/DDBJ whole genome shotgun (WGS) entry which is preliminary data.</text>
</comment>
<dbReference type="AlphaFoldDB" id="A0AAU9WL57"/>
<reference evidence="7 8" key="1">
    <citation type="submission" date="2022-05" db="EMBL/GenBank/DDBJ databases">
        <authorList>
            <consortium name="Genoscope - CEA"/>
            <person name="William W."/>
        </authorList>
    </citation>
    <scope>NUCLEOTIDE SEQUENCE [LARGE SCALE GENOMIC DNA]</scope>
</reference>
<dbReference type="PROSITE" id="PS50217">
    <property type="entry name" value="BZIP"/>
    <property type="match status" value="1"/>
</dbReference>
<dbReference type="InterPro" id="IPR046347">
    <property type="entry name" value="bZIP_sf"/>
</dbReference>
<sequence>MQNENIWQNLNAAMFSACDGRLQQPSLNPLLSSSFNHGPGKESSFYTGMIERRQEMDAFESPCAMIKEGLKRKITQKHLENGTTLPKIEEKKRQPAPPRMKEEDPEVIKKRRERNKIAATKCRKRKRERIEILERKTNRLEETRRKKLEEKEELLAELHELSTSLNNHWCKLAPSQNVALLNSLRQKYGNFNVS</sequence>